<dbReference type="Proteomes" id="UP001605036">
    <property type="component" value="Unassembled WGS sequence"/>
</dbReference>
<name>A0ABD1XG00_9MARC</name>
<dbReference type="SUPFAM" id="SSF81822">
    <property type="entry name" value="RuBisCo LSMT C-terminal, substrate-binding domain"/>
    <property type="match status" value="1"/>
</dbReference>
<keyword evidence="1" id="KW-0489">Methyltransferase</keyword>
<dbReference type="GO" id="GO:0032259">
    <property type="term" value="P:methylation"/>
    <property type="evidence" value="ECO:0007669"/>
    <property type="project" value="UniProtKB-KW"/>
</dbReference>
<dbReference type="InterPro" id="IPR001214">
    <property type="entry name" value="SET_dom"/>
</dbReference>
<evidence type="ECO:0000256" key="1">
    <source>
        <dbReference type="ARBA" id="ARBA00022603"/>
    </source>
</evidence>
<feature type="domain" description="SET" evidence="4">
    <location>
        <begin position="49"/>
        <end position="252"/>
    </location>
</feature>
<organism evidence="5 6">
    <name type="scientific">Riccia fluitans</name>
    <dbReference type="NCBI Taxonomy" id="41844"/>
    <lineage>
        <taxon>Eukaryota</taxon>
        <taxon>Viridiplantae</taxon>
        <taxon>Streptophyta</taxon>
        <taxon>Embryophyta</taxon>
        <taxon>Marchantiophyta</taxon>
        <taxon>Marchantiopsida</taxon>
        <taxon>Marchantiidae</taxon>
        <taxon>Marchantiales</taxon>
        <taxon>Ricciaceae</taxon>
        <taxon>Riccia</taxon>
    </lineage>
</organism>
<gene>
    <name evidence="5" type="ORF">R1flu_026457</name>
</gene>
<dbReference type="GO" id="GO:0008168">
    <property type="term" value="F:methyltransferase activity"/>
    <property type="evidence" value="ECO:0007669"/>
    <property type="project" value="UniProtKB-KW"/>
</dbReference>
<reference evidence="5 6" key="1">
    <citation type="submission" date="2024-09" db="EMBL/GenBank/DDBJ databases">
        <title>Chromosome-scale assembly of Riccia fluitans.</title>
        <authorList>
            <person name="Paukszto L."/>
            <person name="Sawicki J."/>
            <person name="Karawczyk K."/>
            <person name="Piernik-Szablinska J."/>
            <person name="Szczecinska M."/>
            <person name="Mazdziarz M."/>
        </authorList>
    </citation>
    <scope>NUCLEOTIDE SEQUENCE [LARGE SCALE GENOMIC DNA]</scope>
    <source>
        <strain evidence="5">Rf_01</strain>
        <tissue evidence="5">Aerial parts of the thallus</tissue>
    </source>
</reference>
<dbReference type="InterPro" id="IPR036464">
    <property type="entry name" value="Rubisco_LSMT_subst-bd_sf"/>
</dbReference>
<evidence type="ECO:0000256" key="3">
    <source>
        <dbReference type="ARBA" id="ARBA00022691"/>
    </source>
</evidence>
<dbReference type="Pfam" id="PF09273">
    <property type="entry name" value="Rubis-subs-bind"/>
    <property type="match status" value="1"/>
</dbReference>
<dbReference type="CDD" id="cd10527">
    <property type="entry name" value="SET_LSMT"/>
    <property type="match status" value="1"/>
</dbReference>
<protein>
    <recommendedName>
        <fullName evidence="4">SET domain-containing protein</fullName>
    </recommendedName>
</protein>
<dbReference type="SUPFAM" id="SSF82199">
    <property type="entry name" value="SET domain"/>
    <property type="match status" value="1"/>
</dbReference>
<evidence type="ECO:0000313" key="6">
    <source>
        <dbReference type="Proteomes" id="UP001605036"/>
    </source>
</evidence>
<sequence>MERVVMARRLGCPLPSARPWRNRRFYAAFAQQTPELRQWVEKNGGYVSPGIELTQDGQSGLGLRTSQWIPQGQTVISLPSHLPLGMHSGETNDDAKEIIQSIASRVPGVNMDTGWSRCGRGALGITASLQYPPLIYQVKKRCKVLYELSTRDIPAVLETCQGEKHPFAGQQVDGGALGWAMSAVSSRAFRLQNKKSGDSERVLLPLIDMCNHSFAPNARLEQIPTADNSDYKLQVVAESSLESGTPLSLNYGALSNDLLLLDYGFIVVDNPYDRVELKYDPSLLEVACMAGGLSSQGLPSFASPAPWQQALLAQLRLQGAGASLLVTLGGPEIVDGRLLAALRILYAGEASELRHQDLKELQLWTPQPPLGFVNERNVLRTLAALAALVLARSFATTAEEDRELLGTAKYASNQQLIVGYRLEKKQMLLDVVVKLKDRLKRLKADGKIGPIGVQDVSARKGKGFG</sequence>
<evidence type="ECO:0000256" key="2">
    <source>
        <dbReference type="ARBA" id="ARBA00022679"/>
    </source>
</evidence>
<keyword evidence="2" id="KW-0808">Transferase</keyword>
<dbReference type="AlphaFoldDB" id="A0ABD1XG00"/>
<dbReference type="InterPro" id="IPR050600">
    <property type="entry name" value="SETD3_SETD6_MTase"/>
</dbReference>
<dbReference type="Pfam" id="PF00856">
    <property type="entry name" value="SET"/>
    <property type="match status" value="1"/>
</dbReference>
<keyword evidence="6" id="KW-1185">Reference proteome</keyword>
<dbReference type="InterPro" id="IPR046341">
    <property type="entry name" value="SET_dom_sf"/>
</dbReference>
<dbReference type="PANTHER" id="PTHR13271:SF116">
    <property type="entry name" value="F21J9.27"/>
    <property type="match status" value="1"/>
</dbReference>
<comment type="caution">
    <text evidence="5">The sequence shown here is derived from an EMBL/GenBank/DDBJ whole genome shotgun (WGS) entry which is preliminary data.</text>
</comment>
<dbReference type="InterPro" id="IPR015353">
    <property type="entry name" value="Rubisco_LSMT_subst-bd"/>
</dbReference>
<dbReference type="Gene3D" id="3.90.1410.10">
    <property type="entry name" value="set domain protein methyltransferase, domain 1"/>
    <property type="match status" value="2"/>
</dbReference>
<dbReference type="PROSITE" id="PS50280">
    <property type="entry name" value="SET"/>
    <property type="match status" value="1"/>
</dbReference>
<keyword evidence="3" id="KW-0949">S-adenosyl-L-methionine</keyword>
<accession>A0ABD1XG00</accession>
<dbReference type="SMART" id="SM00317">
    <property type="entry name" value="SET"/>
    <property type="match status" value="1"/>
</dbReference>
<evidence type="ECO:0000259" key="4">
    <source>
        <dbReference type="PROSITE" id="PS50280"/>
    </source>
</evidence>
<dbReference type="Gene3D" id="3.90.1420.10">
    <property type="entry name" value="Rubisco LSMT, substrate-binding domain"/>
    <property type="match status" value="1"/>
</dbReference>
<proteinExistence type="predicted"/>
<dbReference type="EMBL" id="JBHFFA010000008">
    <property type="protein sequence ID" value="KAL2607884.1"/>
    <property type="molecule type" value="Genomic_DNA"/>
</dbReference>
<dbReference type="PANTHER" id="PTHR13271">
    <property type="entry name" value="UNCHARACTERIZED PUTATIVE METHYLTRANSFERASE"/>
    <property type="match status" value="1"/>
</dbReference>
<evidence type="ECO:0000313" key="5">
    <source>
        <dbReference type="EMBL" id="KAL2607884.1"/>
    </source>
</evidence>